<dbReference type="GeneTree" id="ENSGT01150000286953"/>
<dbReference type="PROSITE" id="PS00028">
    <property type="entry name" value="ZINC_FINGER_C2H2_1"/>
    <property type="match status" value="7"/>
</dbReference>
<evidence type="ECO:0000256" key="5">
    <source>
        <dbReference type="ARBA" id="ARBA00022833"/>
    </source>
</evidence>
<dbReference type="Ensembl" id="ENSPNYT00000007119.1">
    <property type="protein sequence ID" value="ENSPNYP00000006945.1"/>
    <property type="gene ID" value="ENSPNYG00000005202.1"/>
</dbReference>
<dbReference type="FunFam" id="3.30.160.60:FF:001818">
    <property type="entry name" value="GDNF-inducible zinc finger protein 1 isoform X1"/>
    <property type="match status" value="1"/>
</dbReference>
<dbReference type="FunFam" id="3.30.160.60:FF:001049">
    <property type="entry name" value="zinc finger protein 319"/>
    <property type="match status" value="1"/>
</dbReference>
<dbReference type="SMART" id="SM00355">
    <property type="entry name" value="ZnF_C2H2"/>
    <property type="match status" value="7"/>
</dbReference>
<dbReference type="FunFam" id="3.30.160.60:FF:000182">
    <property type="entry name" value="zinc finger protein 366"/>
    <property type="match status" value="1"/>
</dbReference>
<dbReference type="FunFam" id="3.30.160.60:FF:001344">
    <property type="entry name" value="Zinc finger protein 16 like"/>
    <property type="match status" value="1"/>
</dbReference>
<evidence type="ECO:0000256" key="1">
    <source>
        <dbReference type="ARBA" id="ARBA00004123"/>
    </source>
</evidence>
<comment type="subcellular location">
    <subcellularLocation>
        <location evidence="1">Nucleus</location>
    </subcellularLocation>
</comment>
<keyword evidence="6" id="KW-0539">Nucleus</keyword>
<feature type="domain" description="C2H2-type" evidence="8">
    <location>
        <begin position="339"/>
        <end position="366"/>
    </location>
</feature>
<sequence>MQKSGAECTAHRTDLHQRVHTGERPYTCPHCGKGFAQPNNLRVHLLIHTGERRYRCTLCGKSFISSSHLKRHRTVHTQEKPYSCSRCGQSFSQMCSFDVLCDIDKTGHSLVGEFFDEPSNVDVEGTSPSCSYSMAAVDLPSTSSGVNGWNRYDNVFSLPRPFTDGSKAFPRTGRERLFACSYCGKAFNRPKKVEIHQRVHTGEKPFSCSTCGKMFSEAGNLRKHQRVHTGEKPYTCGVCGRGFAWIRNLKTHQQKSHADVYNAETWEVDFRFSNSHTYIQTSSKILAVCGLCSRAQNLIVFARIRLKTEDCVCSFCGKRFPAPANLESHMRTHTGEKPYGCTICGKKFSQLWNLKIHRNIHTGERPYQCSLCPEKFSDPRLTHC</sequence>
<dbReference type="GO" id="GO:0000977">
    <property type="term" value="F:RNA polymerase II transcription regulatory region sequence-specific DNA binding"/>
    <property type="evidence" value="ECO:0007669"/>
    <property type="project" value="TreeGrafter"/>
</dbReference>
<dbReference type="FunFam" id="3.30.160.60:FF:000358">
    <property type="entry name" value="zinc finger protein 24"/>
    <property type="match status" value="1"/>
</dbReference>
<dbReference type="InterPro" id="IPR013087">
    <property type="entry name" value="Znf_C2H2_type"/>
</dbReference>
<feature type="domain" description="C2H2-type" evidence="8">
    <location>
        <begin position="311"/>
        <end position="338"/>
    </location>
</feature>
<evidence type="ECO:0000256" key="7">
    <source>
        <dbReference type="PROSITE-ProRule" id="PRU00042"/>
    </source>
</evidence>
<keyword evidence="2" id="KW-0479">Metal-binding</keyword>
<feature type="domain" description="C2H2-type" evidence="8">
    <location>
        <begin position="26"/>
        <end position="53"/>
    </location>
</feature>
<evidence type="ECO:0000256" key="6">
    <source>
        <dbReference type="ARBA" id="ARBA00023242"/>
    </source>
</evidence>
<proteinExistence type="predicted"/>
<accession>A0A3B4F8T5</accession>
<evidence type="ECO:0000256" key="2">
    <source>
        <dbReference type="ARBA" id="ARBA00022723"/>
    </source>
</evidence>
<dbReference type="SUPFAM" id="SSF57667">
    <property type="entry name" value="beta-beta-alpha zinc fingers"/>
    <property type="match status" value="5"/>
</dbReference>
<dbReference type="PANTHER" id="PTHR24379:SF127">
    <property type="entry name" value="BLOODY FINGERS-RELATED"/>
    <property type="match status" value="1"/>
</dbReference>
<keyword evidence="4 7" id="KW-0863">Zinc-finger</keyword>
<dbReference type="GO" id="GO:0008270">
    <property type="term" value="F:zinc ion binding"/>
    <property type="evidence" value="ECO:0007669"/>
    <property type="project" value="UniProtKB-KW"/>
</dbReference>
<organism evidence="9">
    <name type="scientific">Pundamilia nyererei</name>
    <dbReference type="NCBI Taxonomy" id="303518"/>
    <lineage>
        <taxon>Eukaryota</taxon>
        <taxon>Metazoa</taxon>
        <taxon>Chordata</taxon>
        <taxon>Craniata</taxon>
        <taxon>Vertebrata</taxon>
        <taxon>Euteleostomi</taxon>
        <taxon>Actinopterygii</taxon>
        <taxon>Neopterygii</taxon>
        <taxon>Teleostei</taxon>
        <taxon>Neoteleostei</taxon>
        <taxon>Acanthomorphata</taxon>
        <taxon>Ovalentaria</taxon>
        <taxon>Cichlomorphae</taxon>
        <taxon>Cichliformes</taxon>
        <taxon>Cichlidae</taxon>
        <taxon>African cichlids</taxon>
        <taxon>Pseudocrenilabrinae</taxon>
        <taxon>Haplochromini</taxon>
        <taxon>Pundamilia</taxon>
    </lineage>
</organism>
<keyword evidence="3" id="KW-0677">Repeat</keyword>
<dbReference type="AlphaFoldDB" id="A0A3B4F8T5"/>
<evidence type="ECO:0000313" key="9">
    <source>
        <dbReference type="Ensembl" id="ENSPNYP00000006945.1"/>
    </source>
</evidence>
<dbReference type="PROSITE" id="PS50157">
    <property type="entry name" value="ZINC_FINGER_C2H2_2"/>
    <property type="match status" value="7"/>
</dbReference>
<name>A0A3B4F8T5_9CICH</name>
<dbReference type="Pfam" id="PF00096">
    <property type="entry name" value="zf-C2H2"/>
    <property type="match status" value="6"/>
</dbReference>
<feature type="domain" description="C2H2-type" evidence="8">
    <location>
        <begin position="178"/>
        <end position="205"/>
    </location>
</feature>
<reference evidence="9" key="1">
    <citation type="submission" date="2023-09" db="UniProtKB">
        <authorList>
            <consortium name="Ensembl"/>
        </authorList>
    </citation>
    <scope>IDENTIFICATION</scope>
</reference>
<feature type="domain" description="C2H2-type" evidence="8">
    <location>
        <begin position="234"/>
        <end position="258"/>
    </location>
</feature>
<keyword evidence="5" id="KW-0862">Zinc</keyword>
<evidence type="ECO:0000256" key="3">
    <source>
        <dbReference type="ARBA" id="ARBA00022737"/>
    </source>
</evidence>
<dbReference type="PANTHER" id="PTHR24379">
    <property type="entry name" value="KRAB AND ZINC FINGER DOMAIN-CONTAINING"/>
    <property type="match status" value="1"/>
</dbReference>
<dbReference type="GO" id="GO:0005634">
    <property type="term" value="C:nucleus"/>
    <property type="evidence" value="ECO:0007669"/>
    <property type="project" value="UniProtKB-SubCell"/>
</dbReference>
<dbReference type="Gene3D" id="3.30.160.60">
    <property type="entry name" value="Classic Zinc Finger"/>
    <property type="match status" value="9"/>
</dbReference>
<feature type="domain" description="C2H2-type" evidence="8">
    <location>
        <begin position="206"/>
        <end position="233"/>
    </location>
</feature>
<evidence type="ECO:0000259" key="8">
    <source>
        <dbReference type="PROSITE" id="PS50157"/>
    </source>
</evidence>
<evidence type="ECO:0000256" key="4">
    <source>
        <dbReference type="ARBA" id="ARBA00022771"/>
    </source>
</evidence>
<protein>
    <recommendedName>
        <fullName evidence="8">C2H2-type domain-containing protein</fullName>
    </recommendedName>
</protein>
<feature type="domain" description="C2H2-type" evidence="8">
    <location>
        <begin position="54"/>
        <end position="81"/>
    </location>
</feature>
<dbReference type="FunFam" id="3.30.160.60:FF:002343">
    <property type="entry name" value="Zinc finger protein 33A"/>
    <property type="match status" value="1"/>
</dbReference>
<dbReference type="InterPro" id="IPR036236">
    <property type="entry name" value="Znf_C2H2_sf"/>
</dbReference>
<dbReference type="GO" id="GO:0000981">
    <property type="term" value="F:DNA-binding transcription factor activity, RNA polymerase II-specific"/>
    <property type="evidence" value="ECO:0007669"/>
    <property type="project" value="TreeGrafter"/>
</dbReference>
<dbReference type="FunFam" id="3.30.160.60:FF:000688">
    <property type="entry name" value="zinc finger protein 197 isoform X1"/>
    <property type="match status" value="1"/>
</dbReference>